<protein>
    <submittedName>
        <fullName evidence="2">Uncharacterized protein</fullName>
    </submittedName>
</protein>
<comment type="caution">
    <text evidence="2">The sequence shown here is derived from an EMBL/GenBank/DDBJ whole genome shotgun (WGS) entry which is preliminary data.</text>
</comment>
<dbReference type="Proteomes" id="UP001168990">
    <property type="component" value="Unassembled WGS sequence"/>
</dbReference>
<accession>A0AA39EZY1</accession>
<reference evidence="2" key="1">
    <citation type="journal article" date="2023" name="bioRxiv">
        <title>Scaffold-level genome assemblies of two parasitoid biocontrol wasps reveal the parthenogenesis mechanism and an associated novel virus.</title>
        <authorList>
            <person name="Inwood S."/>
            <person name="Skelly J."/>
            <person name="Guhlin J."/>
            <person name="Harrop T."/>
            <person name="Goldson S."/>
            <person name="Dearden P."/>
        </authorList>
    </citation>
    <scope>NUCLEOTIDE SEQUENCE</scope>
    <source>
        <strain evidence="2">Irish</strain>
        <tissue evidence="2">Whole body</tissue>
    </source>
</reference>
<reference evidence="2" key="2">
    <citation type="submission" date="2023-03" db="EMBL/GenBank/DDBJ databases">
        <authorList>
            <person name="Inwood S.N."/>
            <person name="Skelly J.G."/>
            <person name="Guhlin J."/>
            <person name="Harrop T.W.R."/>
            <person name="Goldson S.G."/>
            <person name="Dearden P.K."/>
        </authorList>
    </citation>
    <scope>NUCLEOTIDE SEQUENCE</scope>
    <source>
        <strain evidence="2">Irish</strain>
        <tissue evidence="2">Whole body</tissue>
    </source>
</reference>
<dbReference type="AlphaFoldDB" id="A0AA39EZY1"/>
<feature type="compositionally biased region" description="Pro residues" evidence="1">
    <location>
        <begin position="1"/>
        <end position="10"/>
    </location>
</feature>
<proteinExistence type="predicted"/>
<sequence length="125" mass="14134">MYTPLPPEPSPLTDDKTKNDRGKRAASARSNPVADNRFNRTLYVFRDSSHNVGKGDLKWHTRVKQQISDFQIPAQVWHWQDGSSIAKSLQEPPTKFVTSYLEIGYISCVFPSRNLCPISMLLGAL</sequence>
<name>A0AA39EZY1_9HYME</name>
<gene>
    <name evidence="2" type="ORF">PV328_007835</name>
</gene>
<dbReference type="EMBL" id="JAQQBS010001423">
    <property type="protein sequence ID" value="KAK0160424.1"/>
    <property type="molecule type" value="Genomic_DNA"/>
</dbReference>
<feature type="compositionally biased region" description="Basic and acidic residues" evidence="1">
    <location>
        <begin position="13"/>
        <end position="23"/>
    </location>
</feature>
<evidence type="ECO:0000313" key="3">
    <source>
        <dbReference type="Proteomes" id="UP001168990"/>
    </source>
</evidence>
<evidence type="ECO:0000256" key="1">
    <source>
        <dbReference type="SAM" id="MobiDB-lite"/>
    </source>
</evidence>
<evidence type="ECO:0000313" key="2">
    <source>
        <dbReference type="EMBL" id="KAK0160424.1"/>
    </source>
</evidence>
<feature type="region of interest" description="Disordered" evidence="1">
    <location>
        <begin position="1"/>
        <end position="33"/>
    </location>
</feature>
<organism evidence="2 3">
    <name type="scientific">Microctonus aethiopoides</name>
    <dbReference type="NCBI Taxonomy" id="144406"/>
    <lineage>
        <taxon>Eukaryota</taxon>
        <taxon>Metazoa</taxon>
        <taxon>Ecdysozoa</taxon>
        <taxon>Arthropoda</taxon>
        <taxon>Hexapoda</taxon>
        <taxon>Insecta</taxon>
        <taxon>Pterygota</taxon>
        <taxon>Neoptera</taxon>
        <taxon>Endopterygota</taxon>
        <taxon>Hymenoptera</taxon>
        <taxon>Apocrita</taxon>
        <taxon>Ichneumonoidea</taxon>
        <taxon>Braconidae</taxon>
        <taxon>Euphorinae</taxon>
        <taxon>Microctonus</taxon>
    </lineage>
</organism>
<keyword evidence="3" id="KW-1185">Reference proteome</keyword>